<dbReference type="AlphaFoldDB" id="A0A7J7CHB1"/>
<evidence type="ECO:0000256" key="1">
    <source>
        <dbReference type="ARBA" id="ARBA00022448"/>
    </source>
</evidence>
<proteinExistence type="predicted"/>
<dbReference type="PANTHER" id="PTHR31917:SF151">
    <property type="entry name" value="AGENET DOMAIN-CONTAINING PROTEIN"/>
    <property type="match status" value="1"/>
</dbReference>
<feature type="coiled-coil region" evidence="3">
    <location>
        <begin position="876"/>
        <end position="931"/>
    </location>
</feature>
<dbReference type="CDD" id="cd20405">
    <property type="entry name" value="Tudor_Agenet_AtDUF_rpt1_3"/>
    <property type="match status" value="1"/>
</dbReference>
<evidence type="ECO:0000313" key="6">
    <source>
        <dbReference type="EMBL" id="KAF5733453.1"/>
    </source>
</evidence>
<feature type="domain" description="Agenet" evidence="5">
    <location>
        <begin position="10"/>
        <end position="84"/>
    </location>
</feature>
<feature type="domain" description="Agenet" evidence="5">
    <location>
        <begin position="158"/>
        <end position="225"/>
    </location>
</feature>
<keyword evidence="1" id="KW-0813">Transport</keyword>
<evidence type="ECO:0000256" key="3">
    <source>
        <dbReference type="SAM" id="Coils"/>
    </source>
</evidence>
<reference evidence="6 7" key="1">
    <citation type="journal article" date="2020" name="Nat. Commun.">
        <title>Genome of Tripterygium wilfordii and identification of cytochrome P450 involved in triptolide biosynthesis.</title>
        <authorList>
            <person name="Tu L."/>
            <person name="Su P."/>
            <person name="Zhang Z."/>
            <person name="Gao L."/>
            <person name="Wang J."/>
            <person name="Hu T."/>
            <person name="Zhou J."/>
            <person name="Zhang Y."/>
            <person name="Zhao Y."/>
            <person name="Liu Y."/>
            <person name="Song Y."/>
            <person name="Tong Y."/>
            <person name="Lu Y."/>
            <person name="Yang J."/>
            <person name="Xu C."/>
            <person name="Jia M."/>
            <person name="Peters R.J."/>
            <person name="Huang L."/>
            <person name="Gao W."/>
        </authorList>
    </citation>
    <scope>NUCLEOTIDE SEQUENCE [LARGE SCALE GENOMIC DNA]</scope>
    <source>
        <strain evidence="7">cv. XIE 37</strain>
        <tissue evidence="6">Leaf</tissue>
    </source>
</reference>
<gene>
    <name evidence="6" type="ORF">HS088_TW17G00997</name>
</gene>
<dbReference type="CDD" id="cd20406">
    <property type="entry name" value="Tudor_Agenet_AtDUF_rpt2_4"/>
    <property type="match status" value="2"/>
</dbReference>
<dbReference type="InParanoid" id="A0A7J7CHB1"/>
<dbReference type="InterPro" id="IPR008395">
    <property type="entry name" value="Agenet-like_dom"/>
</dbReference>
<feature type="compositionally biased region" description="Basic and acidic residues" evidence="4">
    <location>
        <begin position="720"/>
        <end position="729"/>
    </location>
</feature>
<dbReference type="Proteomes" id="UP000593562">
    <property type="component" value="Unassembled WGS sequence"/>
</dbReference>
<dbReference type="PANTHER" id="PTHR31917">
    <property type="entry name" value="AGENET DOMAIN-CONTAINING PROTEIN-RELATED"/>
    <property type="match status" value="1"/>
</dbReference>
<dbReference type="Pfam" id="PF05266">
    <property type="entry name" value="DUF724"/>
    <property type="match status" value="1"/>
</dbReference>
<evidence type="ECO:0000259" key="5">
    <source>
        <dbReference type="SMART" id="SM00743"/>
    </source>
</evidence>
<feature type="domain" description="Agenet" evidence="5">
    <location>
        <begin position="227"/>
        <end position="283"/>
    </location>
</feature>
<feature type="domain" description="Agenet" evidence="5">
    <location>
        <begin position="88"/>
        <end position="144"/>
    </location>
</feature>
<keyword evidence="2" id="KW-0341">Growth regulation</keyword>
<accession>A0A7J7CHB1</accession>
<evidence type="ECO:0000256" key="2">
    <source>
        <dbReference type="ARBA" id="ARBA00022604"/>
    </source>
</evidence>
<keyword evidence="7" id="KW-1185">Reference proteome</keyword>
<feature type="region of interest" description="Disordered" evidence="4">
    <location>
        <begin position="711"/>
        <end position="737"/>
    </location>
</feature>
<feature type="region of interest" description="Disordered" evidence="4">
    <location>
        <begin position="359"/>
        <end position="386"/>
    </location>
</feature>
<sequence length="943" mass="105910">MVGFDSDQRLLFGKGTKVEVSNDEEGFKGAWYRASILESSPKSVYKKKKKVLVEYEALLMEDGSSPLVEHVDPAHIRPLPPEEESGCRVFELNEIVDAGYRDGWWVGTVKKVLEGSRYRVYFDNPPDVIDFDGRDLRLHWNWLLGNWFRPVKEQVADSIFSSGAAVEVNPDSPSLCDVWFPAIVIKDYGNDNFLVKYNTEYGEDVDAVKIYVDLLHIRPMPPCYLDRSYELLEKVDTSYGIGWRAGVITKVLAGGRYIVFFKQVNEDKEFSHSDIRPHLEWIDGKWISASKEIFVVPDCLEQSCDALNSNCNSEVVLQLESTGASHNSEVAVVLEMAGAFRNSQVDAQLEMTGAFKYHAEDENPRSTSVESKLMEQPAAGSENSPSYCLPASQKRFRIAAPNRYYMHSQPRKDPMQEDYEEIPLSRALKLKKSPLEMLTKDTTHGFTTPNKGGSVKRFSRSPAVVSWDFSQPKSSFSENNVKAKYQKIHSATRKKRAVKSKSNITPVSVAGKRNRKRHIASMDMNEDSAKVNDPGVPLICASKAEGIRDLQAENSSQLQSKEPLKLKMDLNEKKNNQAGDKSAVLVLKINPQKSMGGSQKRKRGRPCKLVVSEPNIKEAGEVQQGAGDDIRETEAEDCVFSEVIVPMLQQVDSIDSPGAPVLGIAEVSQEDGTRKEVDIAITAVSDDITDGDQPLSSWFGGNHSSTSFDELRLSSGRVDNGGRERRERQLNGAPESSPFVTVDDSVPYSTACSPFVKRSSVWQTIESMEVFRILPQEPHFYPLAECKEEHREGSAIGMMVTFASLFEKISTLQIDYPSSIFNRTLETLDDLEKYGFDVLGLKDRVRQLLSMKDGHVQLLNGSRDFEKELTVHIQETTRLDEETRETERKLSELQKQLEAIKSKKVVKDDMIAKLQSEMEAANSCVQNIRSDFQKQATASWKLP</sequence>
<feature type="region of interest" description="Disordered" evidence="4">
    <location>
        <begin position="591"/>
        <end position="629"/>
    </location>
</feature>
<dbReference type="FunCoup" id="A0A7J7CHB1">
    <property type="interactions" value="1278"/>
</dbReference>
<protein>
    <recommendedName>
        <fullName evidence="5">Agenet domain-containing protein</fullName>
    </recommendedName>
</protein>
<dbReference type="SMART" id="SM00743">
    <property type="entry name" value="Agenet"/>
    <property type="match status" value="4"/>
</dbReference>
<keyword evidence="3" id="KW-0175">Coiled coil</keyword>
<name>A0A7J7CHB1_TRIWF</name>
<comment type="caution">
    <text evidence="6">The sequence shown here is derived from an EMBL/GenBank/DDBJ whole genome shotgun (WGS) entry which is preliminary data.</text>
</comment>
<dbReference type="InterPro" id="IPR014002">
    <property type="entry name" value="Agenet_dom_plant"/>
</dbReference>
<dbReference type="InterPro" id="IPR007930">
    <property type="entry name" value="DUF724"/>
</dbReference>
<dbReference type="Pfam" id="PF05641">
    <property type="entry name" value="Agenet"/>
    <property type="match status" value="3"/>
</dbReference>
<dbReference type="EMBL" id="JAAARO010000017">
    <property type="protein sequence ID" value="KAF5733453.1"/>
    <property type="molecule type" value="Genomic_DNA"/>
</dbReference>
<evidence type="ECO:0000256" key="4">
    <source>
        <dbReference type="SAM" id="MobiDB-lite"/>
    </source>
</evidence>
<evidence type="ECO:0000313" key="7">
    <source>
        <dbReference type="Proteomes" id="UP000593562"/>
    </source>
</evidence>
<organism evidence="6 7">
    <name type="scientific">Tripterygium wilfordii</name>
    <name type="common">Thunder God vine</name>
    <dbReference type="NCBI Taxonomy" id="458696"/>
    <lineage>
        <taxon>Eukaryota</taxon>
        <taxon>Viridiplantae</taxon>
        <taxon>Streptophyta</taxon>
        <taxon>Embryophyta</taxon>
        <taxon>Tracheophyta</taxon>
        <taxon>Spermatophyta</taxon>
        <taxon>Magnoliopsida</taxon>
        <taxon>eudicotyledons</taxon>
        <taxon>Gunneridae</taxon>
        <taxon>Pentapetalae</taxon>
        <taxon>rosids</taxon>
        <taxon>fabids</taxon>
        <taxon>Celastrales</taxon>
        <taxon>Celastraceae</taxon>
        <taxon>Tripterygium</taxon>
    </lineage>
</organism>